<feature type="domain" description="DUF418" evidence="2">
    <location>
        <begin position="211"/>
        <end position="370"/>
    </location>
</feature>
<dbReference type="PANTHER" id="PTHR30590:SF2">
    <property type="entry name" value="INNER MEMBRANE PROTEIN"/>
    <property type="match status" value="1"/>
</dbReference>
<evidence type="ECO:0000259" key="2">
    <source>
        <dbReference type="Pfam" id="PF04235"/>
    </source>
</evidence>
<proteinExistence type="predicted"/>
<feature type="transmembrane region" description="Helical" evidence="1">
    <location>
        <begin position="94"/>
        <end position="127"/>
    </location>
</feature>
<feature type="transmembrane region" description="Helical" evidence="1">
    <location>
        <begin position="133"/>
        <end position="154"/>
    </location>
</feature>
<gene>
    <name evidence="3" type="ORF">LRS13_05110</name>
</gene>
<feature type="transmembrane region" description="Helical" evidence="1">
    <location>
        <begin position="229"/>
        <end position="247"/>
    </location>
</feature>
<dbReference type="InterPro" id="IPR052529">
    <property type="entry name" value="Bact_Transport_Assoc"/>
</dbReference>
<accession>A0ABY5PJX1</accession>
<keyword evidence="1" id="KW-1133">Transmembrane helix</keyword>
<keyword evidence="4" id="KW-1185">Reference proteome</keyword>
<dbReference type="EMBL" id="CP088295">
    <property type="protein sequence ID" value="UUY04909.1"/>
    <property type="molecule type" value="Genomic_DNA"/>
</dbReference>
<feature type="transmembrane region" description="Helical" evidence="1">
    <location>
        <begin position="333"/>
        <end position="353"/>
    </location>
</feature>
<dbReference type="RefSeq" id="WP_353865387.1">
    <property type="nucleotide sequence ID" value="NZ_CP088295.1"/>
</dbReference>
<feature type="transmembrane region" description="Helical" evidence="1">
    <location>
        <begin position="259"/>
        <end position="284"/>
    </location>
</feature>
<organism evidence="3 4">
    <name type="scientific">Svornostia abyssi</name>
    <dbReference type="NCBI Taxonomy" id="2898438"/>
    <lineage>
        <taxon>Bacteria</taxon>
        <taxon>Bacillati</taxon>
        <taxon>Actinomycetota</taxon>
        <taxon>Thermoleophilia</taxon>
        <taxon>Solirubrobacterales</taxon>
        <taxon>Baekduiaceae</taxon>
        <taxon>Svornostia</taxon>
    </lineage>
</organism>
<reference evidence="4" key="1">
    <citation type="submission" date="2021-11" db="EMBL/GenBank/DDBJ databases">
        <title>Cultivation dependent microbiological survey of springs from the worlds oldest radium mine currently devoted to the extraction of radon-saturated water.</title>
        <authorList>
            <person name="Kapinusova G."/>
            <person name="Smrhova T."/>
            <person name="Strejcek M."/>
            <person name="Suman J."/>
            <person name="Jani K."/>
            <person name="Pajer P."/>
            <person name="Uhlik O."/>
        </authorList>
    </citation>
    <scope>NUCLEOTIDE SEQUENCE [LARGE SCALE GENOMIC DNA]</scope>
    <source>
        <strain evidence="4">J379</strain>
    </source>
</reference>
<sequence>MTRVLAADALRGLALFGICMVNVWYFAHPLLVSGVASPVTDTTTGDATRFVIGLVFEGKFYPLFAFLFGYSFALMREAVAREGADFERRMRRRLWGLFFIGVVHGMVFWPGDILTTYAILGFVLLAWRPRRPVRTAAVLIGIATLFWAVVGTAWDTIDVVEDALLTVVSYQGTPGTVLAEHAGTYLSIGVTVLLGQGPTALAMMLLGLLAADRRLLSDPAANAPLLRRMLVVGLPVGLAGSLVYAVIMQTEATAAGDALAFGLLALTGPALTGAYIALALRWFARPGAGAAVMAWLTPAGRMALTNYVGQSVLLGVVFTAYGFEQVEKRSPPAVVAVVCAIFAVQLVVSRWWMAGHAFGPLEWVLRAWTRQTRPPWRRVVT</sequence>
<protein>
    <submittedName>
        <fullName evidence="3">DUF418 domain-containing protein</fullName>
    </submittedName>
</protein>
<evidence type="ECO:0000313" key="3">
    <source>
        <dbReference type="EMBL" id="UUY04909.1"/>
    </source>
</evidence>
<feature type="transmembrane region" description="Helical" evidence="1">
    <location>
        <begin position="12"/>
        <end position="31"/>
    </location>
</feature>
<keyword evidence="1" id="KW-0472">Membrane</keyword>
<dbReference type="Proteomes" id="UP001058860">
    <property type="component" value="Chromosome"/>
</dbReference>
<keyword evidence="1" id="KW-0812">Transmembrane</keyword>
<dbReference type="PANTHER" id="PTHR30590">
    <property type="entry name" value="INNER MEMBRANE PROTEIN"/>
    <property type="match status" value="1"/>
</dbReference>
<name>A0ABY5PJX1_9ACTN</name>
<feature type="transmembrane region" description="Helical" evidence="1">
    <location>
        <begin position="304"/>
        <end position="321"/>
    </location>
</feature>
<evidence type="ECO:0000313" key="4">
    <source>
        <dbReference type="Proteomes" id="UP001058860"/>
    </source>
</evidence>
<dbReference type="Pfam" id="PF04235">
    <property type="entry name" value="DUF418"/>
    <property type="match status" value="1"/>
</dbReference>
<dbReference type="InterPro" id="IPR007349">
    <property type="entry name" value="DUF418"/>
</dbReference>
<evidence type="ECO:0000256" key="1">
    <source>
        <dbReference type="SAM" id="Phobius"/>
    </source>
</evidence>
<feature type="transmembrane region" description="Helical" evidence="1">
    <location>
        <begin position="185"/>
        <end position="209"/>
    </location>
</feature>
<feature type="transmembrane region" description="Helical" evidence="1">
    <location>
        <begin position="51"/>
        <end position="73"/>
    </location>
</feature>